<evidence type="ECO:0000313" key="2">
    <source>
        <dbReference type="EMBL" id="GBM88897.1"/>
    </source>
</evidence>
<dbReference type="AlphaFoldDB" id="A0A4Y2JFV9"/>
<dbReference type="Proteomes" id="UP000499080">
    <property type="component" value="Unassembled WGS sequence"/>
</dbReference>
<keyword evidence="3" id="KW-1185">Reference proteome</keyword>
<dbReference type="EMBL" id="BGPR01110372">
    <property type="protein sequence ID" value="GBM88897.1"/>
    <property type="molecule type" value="Genomic_DNA"/>
</dbReference>
<gene>
    <name evidence="1" type="ORF">AVEN_26715_1</name>
    <name evidence="2" type="ORF">AVEN_66373_1</name>
</gene>
<reference evidence="2 3" key="1">
    <citation type="journal article" date="2019" name="Sci. Rep.">
        <title>Orb-weaving spider Araneus ventricosus genome elucidates the spidroin gene catalogue.</title>
        <authorList>
            <person name="Kono N."/>
            <person name="Nakamura H."/>
            <person name="Ohtoshi R."/>
            <person name="Moran D.A.P."/>
            <person name="Shinohara A."/>
            <person name="Yoshida Y."/>
            <person name="Fujiwara M."/>
            <person name="Mori M."/>
            <person name="Tomita M."/>
            <person name="Arakawa K."/>
        </authorList>
    </citation>
    <scope>NUCLEOTIDE SEQUENCE [LARGE SCALE GENOMIC DNA]</scope>
</reference>
<name>A0A4Y2JFV9_ARAVE</name>
<comment type="caution">
    <text evidence="2">The sequence shown here is derived from an EMBL/GenBank/DDBJ whole genome shotgun (WGS) entry which is preliminary data.</text>
</comment>
<organism evidence="2 3">
    <name type="scientific">Araneus ventricosus</name>
    <name type="common">Orbweaver spider</name>
    <name type="synonym">Epeira ventricosa</name>
    <dbReference type="NCBI Taxonomy" id="182803"/>
    <lineage>
        <taxon>Eukaryota</taxon>
        <taxon>Metazoa</taxon>
        <taxon>Ecdysozoa</taxon>
        <taxon>Arthropoda</taxon>
        <taxon>Chelicerata</taxon>
        <taxon>Arachnida</taxon>
        <taxon>Araneae</taxon>
        <taxon>Araneomorphae</taxon>
        <taxon>Entelegynae</taxon>
        <taxon>Araneoidea</taxon>
        <taxon>Araneidae</taxon>
        <taxon>Araneus</taxon>
    </lineage>
</organism>
<protein>
    <submittedName>
        <fullName evidence="2">Uncharacterized protein</fullName>
    </submittedName>
</protein>
<proteinExistence type="predicted"/>
<accession>A0A4Y2JFV9</accession>
<evidence type="ECO:0000313" key="1">
    <source>
        <dbReference type="EMBL" id="GBM88886.1"/>
    </source>
</evidence>
<sequence length="29" mass="3208">MFGFSDGKVGALRSESEEVLGFRLVSYIL</sequence>
<dbReference type="EMBL" id="BGPR01110370">
    <property type="protein sequence ID" value="GBM88886.1"/>
    <property type="molecule type" value="Genomic_DNA"/>
</dbReference>
<feature type="non-terminal residue" evidence="2">
    <location>
        <position position="29"/>
    </location>
</feature>
<evidence type="ECO:0000313" key="3">
    <source>
        <dbReference type="Proteomes" id="UP000499080"/>
    </source>
</evidence>